<dbReference type="EMBL" id="NAJL01000001">
    <property type="protein sequence ID" value="TKA34220.1"/>
    <property type="molecule type" value="Genomic_DNA"/>
</dbReference>
<protein>
    <submittedName>
        <fullName evidence="2">Uncharacterized protein</fullName>
    </submittedName>
</protein>
<name>A0A4U0UF87_9PEZI</name>
<organism evidence="2 3">
    <name type="scientific">Salinomyces thailandicus</name>
    <dbReference type="NCBI Taxonomy" id="706561"/>
    <lineage>
        <taxon>Eukaryota</taxon>
        <taxon>Fungi</taxon>
        <taxon>Dikarya</taxon>
        <taxon>Ascomycota</taxon>
        <taxon>Pezizomycotina</taxon>
        <taxon>Dothideomycetes</taxon>
        <taxon>Dothideomycetidae</taxon>
        <taxon>Mycosphaerellales</taxon>
        <taxon>Teratosphaeriaceae</taxon>
        <taxon>Salinomyces</taxon>
    </lineage>
</organism>
<evidence type="ECO:0000256" key="1">
    <source>
        <dbReference type="SAM" id="MobiDB-lite"/>
    </source>
</evidence>
<keyword evidence="3" id="KW-1185">Reference proteome</keyword>
<dbReference type="Proteomes" id="UP000308549">
    <property type="component" value="Unassembled WGS sequence"/>
</dbReference>
<gene>
    <name evidence="2" type="ORF">B0A50_00200</name>
</gene>
<feature type="region of interest" description="Disordered" evidence="1">
    <location>
        <begin position="38"/>
        <end position="65"/>
    </location>
</feature>
<accession>A0A4U0UF87</accession>
<proteinExistence type="predicted"/>
<evidence type="ECO:0000313" key="3">
    <source>
        <dbReference type="Proteomes" id="UP000308549"/>
    </source>
</evidence>
<comment type="caution">
    <text evidence="2">The sequence shown here is derived from an EMBL/GenBank/DDBJ whole genome shotgun (WGS) entry which is preliminary data.</text>
</comment>
<evidence type="ECO:0000313" key="2">
    <source>
        <dbReference type="EMBL" id="TKA34220.1"/>
    </source>
</evidence>
<dbReference type="AlphaFoldDB" id="A0A4U0UF87"/>
<sequence length="176" mass="19731">MSEPLHTTGEERQTIELPGVRLLKYYVEGGEALLEGAEEGEQWATTADPSANMSTEPGATTTGAHASPTLMVATSSNSHQSETKAASRWQEKESLALLEMWSHSDFRKWKTKHRAAMFNAWRDDHGCTSARGWSAMEQHFNGQLKKGNAELARRLQTQRTSAPIDWDHYSRKVSEQ</sequence>
<reference evidence="2 3" key="1">
    <citation type="submission" date="2017-03" db="EMBL/GenBank/DDBJ databases">
        <title>Genomes of endolithic fungi from Antarctica.</title>
        <authorList>
            <person name="Coleine C."/>
            <person name="Masonjones S."/>
            <person name="Stajich J.E."/>
        </authorList>
    </citation>
    <scope>NUCLEOTIDE SEQUENCE [LARGE SCALE GENOMIC DNA]</scope>
    <source>
        <strain evidence="2 3">CCFEE 6315</strain>
    </source>
</reference>
<feature type="compositionally biased region" description="Polar residues" evidence="1">
    <location>
        <begin position="43"/>
        <end position="64"/>
    </location>
</feature>